<evidence type="ECO:0000313" key="2">
    <source>
        <dbReference type="Proteomes" id="UP001061070"/>
    </source>
</evidence>
<organism evidence="1 2">
    <name type="scientific">Gluconobacter frateurii NRIC 0228</name>
    <dbReference type="NCBI Taxonomy" id="1307946"/>
    <lineage>
        <taxon>Bacteria</taxon>
        <taxon>Pseudomonadati</taxon>
        <taxon>Pseudomonadota</taxon>
        <taxon>Alphaproteobacteria</taxon>
        <taxon>Acetobacterales</taxon>
        <taxon>Acetobacteraceae</taxon>
        <taxon>Gluconobacter</taxon>
    </lineage>
</organism>
<dbReference type="SUPFAM" id="SSF56317">
    <property type="entry name" value="Carbon-nitrogen hydrolase"/>
    <property type="match status" value="1"/>
</dbReference>
<dbReference type="InterPro" id="IPR036526">
    <property type="entry name" value="C-N_Hydrolase_sf"/>
</dbReference>
<comment type="caution">
    <text evidence="1">The sequence shown here is derived from an EMBL/GenBank/DDBJ whole genome shotgun (WGS) entry which is preliminary data.</text>
</comment>
<accession>A0ABQ0QDL6</accession>
<dbReference type="Gene3D" id="3.60.110.10">
    <property type="entry name" value="Carbon-nitrogen hydrolase"/>
    <property type="match status" value="1"/>
</dbReference>
<evidence type="ECO:0008006" key="3">
    <source>
        <dbReference type="Google" id="ProtNLM"/>
    </source>
</evidence>
<reference evidence="1" key="1">
    <citation type="submission" date="2013-04" db="EMBL/GenBank/DDBJ databases">
        <title>The genome sequencing project of 58 acetic acid bacteria.</title>
        <authorList>
            <person name="Okamoto-Kainuma A."/>
            <person name="Ishikawa M."/>
            <person name="Umino S."/>
            <person name="Koizumi Y."/>
            <person name="Shiwa Y."/>
            <person name="Yoshikawa H."/>
            <person name="Matsutani M."/>
            <person name="Matsushita K."/>
        </authorList>
    </citation>
    <scope>NUCLEOTIDE SEQUENCE</scope>
    <source>
        <strain evidence="1">NRIC 0228</strain>
    </source>
</reference>
<gene>
    <name evidence="1" type="ORF">AA0228_2269</name>
</gene>
<keyword evidence="2" id="KW-1185">Reference proteome</keyword>
<proteinExistence type="predicted"/>
<name>A0ABQ0QDL6_9PROT</name>
<sequence length="488" mass="52326">MNAAAPPERSPATLFVDYHSLAASWTASQRAIAPRPDVGFADLAADFLARHSGAEAHDLLKDLVEGKIFSVEVWRGRILAVLQAIDHAFYRIHPRAILTAAAPPLPDWLRDARFMRRKSGAYLQTADWQLIARGPLLRASRNPHASNADLFSDYFAALTVAPRTLTHDGRAIRVEMKAIPLDPFTGVPASSVPGSETVGFVPLAITSGDLIAEPRPHADRIFARYGPAPHFDAGAAALAALTELGGIDIAVMPELAMNEAHHDWLADALAGNSKPVPKLIVAGSCNSNALSGEDQPWNETRVLNARGTELWRQRKLWPAGVDHKTAAKYGIDKPDAKGLTLEDNAAGDTLVVADLDGLGRCVILICQDCEMPVFAPAVVTVFQPDWIFTPIFDCSIDAGRWAHARAFGLSNLSQARCLAVTNMAFAGGKTGMGLAVGPKETADGHVDDVDRAMAIVEIEAGAIGAAKLQWRAGVWHQSWLSGVPARLV</sequence>
<dbReference type="EMBL" id="BAQW01000012">
    <property type="protein sequence ID" value="GBR14479.1"/>
    <property type="molecule type" value="Genomic_DNA"/>
</dbReference>
<evidence type="ECO:0000313" key="1">
    <source>
        <dbReference type="EMBL" id="GBR14479.1"/>
    </source>
</evidence>
<dbReference type="Proteomes" id="UP001061070">
    <property type="component" value="Unassembled WGS sequence"/>
</dbReference>
<protein>
    <recommendedName>
        <fullName evidence="3">CN hydrolase domain-containing protein</fullName>
    </recommendedName>
</protein>
<dbReference type="RefSeq" id="WP_099182554.1">
    <property type="nucleotide sequence ID" value="NZ_BAQW01000012.1"/>
</dbReference>